<dbReference type="InterPro" id="IPR001203">
    <property type="entry name" value="OxRdtase_Ald_Fedxn_C"/>
</dbReference>
<evidence type="ECO:0000313" key="2">
    <source>
        <dbReference type="EMBL" id="KKL09231.1"/>
    </source>
</evidence>
<protein>
    <recommendedName>
        <fullName evidence="1">Aldehyde ferredoxin oxidoreductase C-terminal domain-containing protein</fullName>
    </recommendedName>
</protein>
<dbReference type="Pfam" id="PF01314">
    <property type="entry name" value="AFOR_C"/>
    <property type="match status" value="1"/>
</dbReference>
<reference evidence="2" key="1">
    <citation type="journal article" date="2015" name="Nature">
        <title>Complex archaea that bridge the gap between prokaryotes and eukaryotes.</title>
        <authorList>
            <person name="Spang A."/>
            <person name="Saw J.H."/>
            <person name="Jorgensen S.L."/>
            <person name="Zaremba-Niedzwiedzka K."/>
            <person name="Martijn J."/>
            <person name="Lind A.E."/>
            <person name="van Eijk R."/>
            <person name="Schleper C."/>
            <person name="Guy L."/>
            <person name="Ettema T.J."/>
        </authorList>
    </citation>
    <scope>NUCLEOTIDE SEQUENCE</scope>
</reference>
<evidence type="ECO:0000259" key="1">
    <source>
        <dbReference type="Pfam" id="PF01314"/>
    </source>
</evidence>
<dbReference type="EMBL" id="LAZR01042565">
    <property type="protein sequence ID" value="KKL09231.1"/>
    <property type="molecule type" value="Genomic_DNA"/>
</dbReference>
<dbReference type="InterPro" id="IPR013985">
    <property type="entry name" value="Ald_Fedxn_OxRdtase_dom3"/>
</dbReference>
<sequence length="79" mass="8915">VQAHLNMCAECWRKAEAQVAEPAFADDLRWACELEEQTVVDINVPLARLGELLPEYYKERGWGEDGVPTQDKLAELALT</sequence>
<dbReference type="GO" id="GO:0009055">
    <property type="term" value="F:electron transfer activity"/>
    <property type="evidence" value="ECO:0007669"/>
    <property type="project" value="InterPro"/>
</dbReference>
<dbReference type="SUPFAM" id="SSF48310">
    <property type="entry name" value="Aldehyde ferredoxin oxidoreductase, C-terminal domains"/>
    <property type="match status" value="1"/>
</dbReference>
<feature type="domain" description="Aldehyde ferredoxin oxidoreductase C-terminal" evidence="1">
    <location>
        <begin position="43"/>
        <end position="78"/>
    </location>
</feature>
<dbReference type="GO" id="GO:0016625">
    <property type="term" value="F:oxidoreductase activity, acting on the aldehyde or oxo group of donors, iron-sulfur protein as acceptor"/>
    <property type="evidence" value="ECO:0007669"/>
    <property type="project" value="InterPro"/>
</dbReference>
<dbReference type="GO" id="GO:0051536">
    <property type="term" value="F:iron-sulfur cluster binding"/>
    <property type="evidence" value="ECO:0007669"/>
    <property type="project" value="InterPro"/>
</dbReference>
<feature type="non-terminal residue" evidence="2">
    <location>
        <position position="1"/>
    </location>
</feature>
<dbReference type="InterPro" id="IPR036021">
    <property type="entry name" value="Tungsten_al_ferr_oxy-like_C"/>
</dbReference>
<organism evidence="2">
    <name type="scientific">marine sediment metagenome</name>
    <dbReference type="NCBI Taxonomy" id="412755"/>
    <lineage>
        <taxon>unclassified sequences</taxon>
        <taxon>metagenomes</taxon>
        <taxon>ecological metagenomes</taxon>
    </lineage>
</organism>
<dbReference type="Gene3D" id="1.10.599.10">
    <property type="entry name" value="Aldehyde Ferredoxin Oxidoreductase Protein, subunit A, domain 3"/>
    <property type="match status" value="1"/>
</dbReference>
<gene>
    <name evidence="2" type="ORF">LCGC14_2567960</name>
</gene>
<comment type="caution">
    <text evidence="2">The sequence shown here is derived from an EMBL/GenBank/DDBJ whole genome shotgun (WGS) entry which is preliminary data.</text>
</comment>
<proteinExistence type="predicted"/>
<accession>A0A0F9CU81</accession>
<name>A0A0F9CU81_9ZZZZ</name>
<dbReference type="AlphaFoldDB" id="A0A0F9CU81"/>